<feature type="transmembrane region" description="Helical" evidence="1">
    <location>
        <begin position="6"/>
        <end position="31"/>
    </location>
</feature>
<proteinExistence type="predicted"/>
<dbReference type="eggNOG" id="ENOG50335JP">
    <property type="taxonomic scope" value="Bacteria"/>
</dbReference>
<dbReference type="RefSeq" id="WP_027271494.1">
    <property type="nucleotide sequence ID" value="NZ_CAAAJE010000018.1"/>
</dbReference>
<evidence type="ECO:0000313" key="3">
    <source>
        <dbReference type="Proteomes" id="UP000054621"/>
    </source>
</evidence>
<dbReference type="STRING" id="28087.Lsai_3423"/>
<accession>A0A0W0YCC5</accession>
<gene>
    <name evidence="2" type="ORF">Lsai_3423</name>
</gene>
<sequence length="170" mass="18847">MEAFIVFILSNFTLTLFILSVISAGISILLQKKPMSKTKYIDILFAYFLLFNIGISFIYNFFVHVFFGDMAAAFIGWSQSPFQLEVGFASLGFGLVGVLSFWAGLGFRAATMLAPSMFLWGAAGGHIYQMIFANNFAPGNAGIIFWSDIFIPLIGLALLYLQYRSPNSSR</sequence>
<dbReference type="InterPro" id="IPR046740">
    <property type="entry name" value="DUF6790"/>
</dbReference>
<feature type="transmembrane region" description="Helical" evidence="1">
    <location>
        <begin position="87"/>
        <end position="105"/>
    </location>
</feature>
<dbReference type="OrthoDB" id="281633at2"/>
<keyword evidence="1" id="KW-0472">Membrane</keyword>
<evidence type="ECO:0000256" key="1">
    <source>
        <dbReference type="SAM" id="Phobius"/>
    </source>
</evidence>
<name>A0A0W0YCC5_9GAMM</name>
<dbReference type="Pfam" id="PF20589">
    <property type="entry name" value="DUF6790"/>
    <property type="match status" value="1"/>
</dbReference>
<feature type="transmembrane region" description="Helical" evidence="1">
    <location>
        <begin position="43"/>
        <end position="67"/>
    </location>
</feature>
<dbReference type="AlphaFoldDB" id="A0A0W0YCC5"/>
<keyword evidence="1" id="KW-1133">Transmembrane helix</keyword>
<protein>
    <recommendedName>
        <fullName evidence="4">Transmembrane protein</fullName>
    </recommendedName>
</protein>
<dbReference type="Proteomes" id="UP000054621">
    <property type="component" value="Unassembled WGS sequence"/>
</dbReference>
<evidence type="ECO:0000313" key="2">
    <source>
        <dbReference type="EMBL" id="KTD54601.1"/>
    </source>
</evidence>
<keyword evidence="1" id="KW-0812">Transmembrane</keyword>
<evidence type="ECO:0008006" key="4">
    <source>
        <dbReference type="Google" id="ProtNLM"/>
    </source>
</evidence>
<reference evidence="2 3" key="1">
    <citation type="submission" date="2015-11" db="EMBL/GenBank/DDBJ databases">
        <title>Genomic analysis of 38 Legionella species identifies large and diverse effector repertoires.</title>
        <authorList>
            <person name="Burstein D."/>
            <person name="Amaro F."/>
            <person name="Zusman T."/>
            <person name="Lifshitz Z."/>
            <person name="Cohen O."/>
            <person name="Gilbert J.A."/>
            <person name="Pupko T."/>
            <person name="Shuman H.A."/>
            <person name="Segal G."/>
        </authorList>
    </citation>
    <scope>NUCLEOTIDE SEQUENCE [LARGE SCALE GENOMIC DNA]</scope>
    <source>
        <strain evidence="2 3">Mt.St.Helens-4</strain>
    </source>
</reference>
<feature type="transmembrane region" description="Helical" evidence="1">
    <location>
        <begin position="143"/>
        <end position="161"/>
    </location>
</feature>
<organism evidence="2 3">
    <name type="scientific">Legionella sainthelensi</name>
    <dbReference type="NCBI Taxonomy" id="28087"/>
    <lineage>
        <taxon>Bacteria</taxon>
        <taxon>Pseudomonadati</taxon>
        <taxon>Pseudomonadota</taxon>
        <taxon>Gammaproteobacteria</taxon>
        <taxon>Legionellales</taxon>
        <taxon>Legionellaceae</taxon>
        <taxon>Legionella</taxon>
    </lineage>
</organism>
<feature type="transmembrane region" description="Helical" evidence="1">
    <location>
        <begin position="117"/>
        <end position="137"/>
    </location>
</feature>
<dbReference type="EMBL" id="LNYV01000037">
    <property type="protein sequence ID" value="KTD54601.1"/>
    <property type="molecule type" value="Genomic_DNA"/>
</dbReference>
<comment type="caution">
    <text evidence="2">The sequence shown here is derived from an EMBL/GenBank/DDBJ whole genome shotgun (WGS) entry which is preliminary data.</text>
</comment>
<dbReference type="PATRIC" id="fig|28087.4.peg.3674"/>